<evidence type="ECO:0000313" key="5">
    <source>
        <dbReference type="Proteomes" id="UP000324738"/>
    </source>
</evidence>
<sequence>MQTSGTFKVALALTLSALLFPLPASALSKNETPHLARAEPGINAQSLSGAYLAAKAAQSEGALDEASRYYEKALTIDPTARPVQVEAMFAFLADGRFDQGAELASKLLDDSDAGKVARIALGIEALRDGEYDAAINHFDLSDSSELDQLLLGHLSAWAQVGKGDSEGAIRRLDELKGPPWFAIFNLYQKGLIYDYSGQPDEARRVLKILLDDKSSVQTSPDTYLAASEAMGRIELAAGNTEAALAGTEYGLALAPAYDPLLFLNKAIEAKETVQPPVATVQEGAAEALFVLGQVINRGDGQQVALLYFQLADALNENSSPKLLSSLAASAEQGKQIDRAIRYYEQIPENSAYRRTADLQMGLDLWFSDRKEEGKTLLAKAIADHPEDLQSHLAYADVLSADKEYTKSSEILARALELAPENGPQNWNIYYQTGIAFERLKEWDKAEPNFRKALELSPDQPQVLNYLGYSLVDMDRNLDEGLDMIRKAVRLRPNDGYIIDSLGWAYYRLGRYDDAVTQLERAVLITPSDPTINDHLGDAYWQVERFREARFQWQRALDGTPAPEDNVVADIKEKLENGLTPAKEDSGETAPDKPLPEKRALADQPADDTSAN</sequence>
<dbReference type="OrthoDB" id="9766710at2"/>
<feature type="repeat" description="TPR" evidence="1">
    <location>
        <begin position="426"/>
        <end position="459"/>
    </location>
</feature>
<evidence type="ECO:0000256" key="1">
    <source>
        <dbReference type="PROSITE-ProRule" id="PRU00339"/>
    </source>
</evidence>
<evidence type="ECO:0000256" key="3">
    <source>
        <dbReference type="SAM" id="SignalP"/>
    </source>
</evidence>
<dbReference type="SUPFAM" id="SSF48452">
    <property type="entry name" value="TPR-like"/>
    <property type="match status" value="2"/>
</dbReference>
<dbReference type="RefSeq" id="WP_149298169.1">
    <property type="nucleotide sequence ID" value="NZ_VTWH01000001.1"/>
</dbReference>
<comment type="caution">
    <text evidence="4">The sequence shown here is derived from an EMBL/GenBank/DDBJ whole genome shotgun (WGS) entry which is preliminary data.</text>
</comment>
<gene>
    <name evidence="4" type="ORF">FPY71_04980</name>
</gene>
<proteinExistence type="predicted"/>
<reference evidence="4 5" key="1">
    <citation type="submission" date="2019-08" db="EMBL/GenBank/DDBJ databases">
        <title>Aureimonas fodiniaquatilis sp. nov., isolated from a coal mine wastewater.</title>
        <authorList>
            <person name="Kim W."/>
        </authorList>
    </citation>
    <scope>NUCLEOTIDE SEQUENCE [LARGE SCALE GENOMIC DNA]</scope>
    <source>
        <strain evidence="4 5">CAU 1482</strain>
    </source>
</reference>
<dbReference type="PANTHER" id="PTHR12558:SF13">
    <property type="entry name" value="CELL DIVISION CYCLE PROTEIN 27 HOMOLOG"/>
    <property type="match status" value="1"/>
</dbReference>
<dbReference type="Pfam" id="PF13424">
    <property type="entry name" value="TPR_12"/>
    <property type="match status" value="1"/>
</dbReference>
<dbReference type="PROSITE" id="PS50293">
    <property type="entry name" value="TPR_REGION"/>
    <property type="match status" value="1"/>
</dbReference>
<dbReference type="InterPro" id="IPR019734">
    <property type="entry name" value="TPR_rpt"/>
</dbReference>
<evidence type="ECO:0000313" key="4">
    <source>
        <dbReference type="EMBL" id="KAA0972447.1"/>
    </source>
</evidence>
<dbReference type="Pfam" id="PF13414">
    <property type="entry name" value="TPR_11"/>
    <property type="match status" value="1"/>
</dbReference>
<feature type="region of interest" description="Disordered" evidence="2">
    <location>
        <begin position="556"/>
        <end position="611"/>
    </location>
</feature>
<keyword evidence="3" id="KW-0732">Signal</keyword>
<keyword evidence="5" id="KW-1185">Reference proteome</keyword>
<name>A0A5B0E061_9HYPH</name>
<accession>A0A5B0E061</accession>
<evidence type="ECO:0000256" key="2">
    <source>
        <dbReference type="SAM" id="MobiDB-lite"/>
    </source>
</evidence>
<protein>
    <submittedName>
        <fullName evidence="4">Tetratricopeptide repeat protein</fullName>
    </submittedName>
</protein>
<feature type="signal peptide" evidence="3">
    <location>
        <begin position="1"/>
        <end position="26"/>
    </location>
</feature>
<organism evidence="4 5">
    <name type="scientific">Aureimonas fodinaquatilis</name>
    <dbReference type="NCBI Taxonomy" id="2565783"/>
    <lineage>
        <taxon>Bacteria</taxon>
        <taxon>Pseudomonadati</taxon>
        <taxon>Pseudomonadota</taxon>
        <taxon>Alphaproteobacteria</taxon>
        <taxon>Hyphomicrobiales</taxon>
        <taxon>Aurantimonadaceae</taxon>
        <taxon>Aureimonas</taxon>
    </lineage>
</organism>
<dbReference type="Pfam" id="PF13181">
    <property type="entry name" value="TPR_8"/>
    <property type="match status" value="1"/>
</dbReference>
<feature type="compositionally biased region" description="Basic and acidic residues" evidence="2">
    <location>
        <begin position="569"/>
        <end position="600"/>
    </location>
</feature>
<dbReference type="InterPro" id="IPR011990">
    <property type="entry name" value="TPR-like_helical_dom_sf"/>
</dbReference>
<dbReference type="AlphaFoldDB" id="A0A5B0E061"/>
<dbReference type="PANTHER" id="PTHR12558">
    <property type="entry name" value="CELL DIVISION CYCLE 16,23,27"/>
    <property type="match status" value="1"/>
</dbReference>
<dbReference type="PROSITE" id="PS50005">
    <property type="entry name" value="TPR"/>
    <property type="match status" value="2"/>
</dbReference>
<dbReference type="EMBL" id="VTWH01000001">
    <property type="protein sequence ID" value="KAA0972447.1"/>
    <property type="molecule type" value="Genomic_DNA"/>
</dbReference>
<feature type="repeat" description="TPR" evidence="1">
    <location>
        <begin position="495"/>
        <end position="528"/>
    </location>
</feature>
<keyword evidence="1" id="KW-0802">TPR repeat</keyword>
<dbReference type="Gene3D" id="1.25.40.10">
    <property type="entry name" value="Tetratricopeptide repeat domain"/>
    <property type="match status" value="2"/>
</dbReference>
<feature type="chain" id="PRO_5023095408" evidence="3">
    <location>
        <begin position="27"/>
        <end position="611"/>
    </location>
</feature>
<dbReference type="SMART" id="SM00028">
    <property type="entry name" value="TPR"/>
    <property type="match status" value="6"/>
</dbReference>
<dbReference type="Proteomes" id="UP000324738">
    <property type="component" value="Unassembled WGS sequence"/>
</dbReference>